<protein>
    <submittedName>
        <fullName evidence="1">Uncharacterized protein</fullName>
    </submittedName>
</protein>
<keyword evidence="2" id="KW-1185">Reference proteome</keyword>
<organism evidence="1">
    <name type="scientific">Salvia splendens</name>
    <name type="common">Scarlet sage</name>
    <dbReference type="NCBI Taxonomy" id="180675"/>
    <lineage>
        <taxon>Eukaryota</taxon>
        <taxon>Viridiplantae</taxon>
        <taxon>Streptophyta</taxon>
        <taxon>Embryophyta</taxon>
        <taxon>Tracheophyta</taxon>
        <taxon>Spermatophyta</taxon>
        <taxon>Magnoliopsida</taxon>
        <taxon>eudicotyledons</taxon>
        <taxon>Gunneridae</taxon>
        <taxon>Pentapetalae</taxon>
        <taxon>asterids</taxon>
        <taxon>lamiids</taxon>
        <taxon>Lamiales</taxon>
        <taxon>Lamiaceae</taxon>
        <taxon>Nepetoideae</taxon>
        <taxon>Mentheae</taxon>
        <taxon>Salviinae</taxon>
        <taxon>Salvia</taxon>
        <taxon>Salvia subgen. Calosphace</taxon>
        <taxon>core Calosphace</taxon>
    </lineage>
</organism>
<name>A0A8X8Z1Q6_SALSN</name>
<dbReference type="EMBL" id="PNBA02000020">
    <property type="protein sequence ID" value="KAG6388691.1"/>
    <property type="molecule type" value="Genomic_DNA"/>
</dbReference>
<accession>A0A8X8Z1Q6</accession>
<proteinExistence type="predicted"/>
<dbReference type="AlphaFoldDB" id="A0A8X8Z1Q6"/>
<sequence>METPLAFPLLNIRFHLRVQSLRLNMLRHNEPFLRLPAPLLVSETLRELKLRQLHSRWIYVPGRFSLPNLKTLCLERALLFDDHCSRDYVMEQFAGFPELEKLYLC</sequence>
<reference evidence="1" key="1">
    <citation type="submission" date="2018-01" db="EMBL/GenBank/DDBJ databases">
        <authorList>
            <person name="Mao J.F."/>
        </authorList>
    </citation>
    <scope>NUCLEOTIDE SEQUENCE</scope>
    <source>
        <strain evidence="1">Huo1</strain>
        <tissue evidence="1">Leaf</tissue>
    </source>
</reference>
<dbReference type="Proteomes" id="UP000298416">
    <property type="component" value="Unassembled WGS sequence"/>
</dbReference>
<gene>
    <name evidence="1" type="ORF">SASPL_150123</name>
</gene>
<evidence type="ECO:0000313" key="1">
    <source>
        <dbReference type="EMBL" id="KAG6388691.1"/>
    </source>
</evidence>
<evidence type="ECO:0000313" key="2">
    <source>
        <dbReference type="Proteomes" id="UP000298416"/>
    </source>
</evidence>
<reference evidence="1" key="2">
    <citation type="submission" date="2020-08" db="EMBL/GenBank/DDBJ databases">
        <title>Plant Genome Project.</title>
        <authorList>
            <person name="Zhang R.-G."/>
        </authorList>
    </citation>
    <scope>NUCLEOTIDE SEQUENCE</scope>
    <source>
        <strain evidence="1">Huo1</strain>
        <tissue evidence="1">Leaf</tissue>
    </source>
</reference>
<comment type="caution">
    <text evidence="1">The sequence shown here is derived from an EMBL/GenBank/DDBJ whole genome shotgun (WGS) entry which is preliminary data.</text>
</comment>